<comment type="caution">
    <text evidence="1">The sequence shown here is derived from an EMBL/GenBank/DDBJ whole genome shotgun (WGS) entry which is preliminary data.</text>
</comment>
<protein>
    <recommendedName>
        <fullName evidence="3">NACHT-NTPase and P-loop NTPases N-terminal domain-containing protein</fullName>
    </recommendedName>
</protein>
<proteinExistence type="predicted"/>
<reference evidence="1" key="1">
    <citation type="journal article" date="2021" name="IMA Fungus">
        <title>Genomic characterization of three marine fungi, including Emericellopsis atlantica sp. nov. with signatures of a generalist lifestyle and marine biomass degradation.</title>
        <authorList>
            <person name="Hagestad O.C."/>
            <person name="Hou L."/>
            <person name="Andersen J.H."/>
            <person name="Hansen E.H."/>
            <person name="Altermark B."/>
            <person name="Li C."/>
            <person name="Kuhnert E."/>
            <person name="Cox R.J."/>
            <person name="Crous P.W."/>
            <person name="Spatafora J.W."/>
            <person name="Lail K."/>
            <person name="Amirebrahimi M."/>
            <person name="Lipzen A."/>
            <person name="Pangilinan J."/>
            <person name="Andreopoulos W."/>
            <person name="Hayes R.D."/>
            <person name="Ng V."/>
            <person name="Grigoriev I.V."/>
            <person name="Jackson S.A."/>
            <person name="Sutton T.D.S."/>
            <person name="Dobson A.D.W."/>
            <person name="Rama T."/>
        </authorList>
    </citation>
    <scope>NUCLEOTIDE SEQUENCE</scope>
    <source>
        <strain evidence="1">TRa018bII</strain>
    </source>
</reference>
<dbReference type="EMBL" id="MU251609">
    <property type="protein sequence ID" value="KAG9231331.1"/>
    <property type="molecule type" value="Genomic_DNA"/>
</dbReference>
<dbReference type="Proteomes" id="UP000824998">
    <property type="component" value="Unassembled WGS sequence"/>
</dbReference>
<dbReference type="AlphaFoldDB" id="A0A9P8C3U3"/>
<gene>
    <name evidence="1" type="ORF">BJ875DRAFT_122956</name>
</gene>
<keyword evidence="2" id="KW-1185">Reference proteome</keyword>
<organism evidence="1 2">
    <name type="scientific">Amylocarpus encephaloides</name>
    <dbReference type="NCBI Taxonomy" id="45428"/>
    <lineage>
        <taxon>Eukaryota</taxon>
        <taxon>Fungi</taxon>
        <taxon>Dikarya</taxon>
        <taxon>Ascomycota</taxon>
        <taxon>Pezizomycotina</taxon>
        <taxon>Leotiomycetes</taxon>
        <taxon>Helotiales</taxon>
        <taxon>Helotiales incertae sedis</taxon>
        <taxon>Amylocarpus</taxon>
    </lineage>
</organism>
<name>A0A9P8C3U3_9HELO</name>
<sequence>MEALVVVGLVGNAVQFVDFSSKVVGKARHLNKASNGCLPQNADTEVVARTLYALNSKIKGRIPLPCEGGEEVLYEICLACDQVTQELLTALQKLKVKGTNTKWKSLRHALKSVWNKEEIDGMRERLDSLRSQLDLNVLTMLR</sequence>
<evidence type="ECO:0000313" key="2">
    <source>
        <dbReference type="Proteomes" id="UP000824998"/>
    </source>
</evidence>
<dbReference type="OrthoDB" id="341259at2759"/>
<evidence type="ECO:0000313" key="1">
    <source>
        <dbReference type="EMBL" id="KAG9231331.1"/>
    </source>
</evidence>
<accession>A0A9P8C3U3</accession>
<evidence type="ECO:0008006" key="3">
    <source>
        <dbReference type="Google" id="ProtNLM"/>
    </source>
</evidence>